<reference evidence="3" key="1">
    <citation type="submission" date="2016-11" db="UniProtKB">
        <authorList>
            <consortium name="WormBaseParasite"/>
        </authorList>
    </citation>
    <scope>IDENTIFICATION</scope>
</reference>
<dbReference type="AlphaFoldDB" id="A0A1I7T3G2"/>
<name>A0A1I7T3G2_9PELO</name>
<sequence>MSISCSYPIFLFSTPKSVFLNLLLLPNELFVLLCPIWFSIPIFLSGISISDRSTISLSPLLIQSLRSHFD</sequence>
<evidence type="ECO:0000313" key="3">
    <source>
        <dbReference type="WBParaSite" id="Csp11.Scaffold489.g2058.t1"/>
    </source>
</evidence>
<feature type="transmembrane region" description="Helical" evidence="1">
    <location>
        <begin position="29"/>
        <end position="49"/>
    </location>
</feature>
<evidence type="ECO:0000313" key="2">
    <source>
        <dbReference type="Proteomes" id="UP000095282"/>
    </source>
</evidence>
<organism evidence="2 3">
    <name type="scientific">Caenorhabditis tropicalis</name>
    <dbReference type="NCBI Taxonomy" id="1561998"/>
    <lineage>
        <taxon>Eukaryota</taxon>
        <taxon>Metazoa</taxon>
        <taxon>Ecdysozoa</taxon>
        <taxon>Nematoda</taxon>
        <taxon>Chromadorea</taxon>
        <taxon>Rhabditida</taxon>
        <taxon>Rhabditina</taxon>
        <taxon>Rhabditomorpha</taxon>
        <taxon>Rhabditoidea</taxon>
        <taxon>Rhabditidae</taxon>
        <taxon>Peloderinae</taxon>
        <taxon>Caenorhabditis</taxon>
    </lineage>
</organism>
<dbReference type="Proteomes" id="UP000095282">
    <property type="component" value="Unplaced"/>
</dbReference>
<keyword evidence="1" id="KW-0812">Transmembrane</keyword>
<proteinExistence type="predicted"/>
<evidence type="ECO:0000256" key="1">
    <source>
        <dbReference type="SAM" id="Phobius"/>
    </source>
</evidence>
<keyword evidence="1" id="KW-1133">Transmembrane helix</keyword>
<protein>
    <submittedName>
        <fullName evidence="3">Ovule protein</fullName>
    </submittedName>
</protein>
<dbReference type="WBParaSite" id="Csp11.Scaffold489.g2058.t1">
    <property type="protein sequence ID" value="Csp11.Scaffold489.g2058.t1"/>
    <property type="gene ID" value="Csp11.Scaffold489.g2058"/>
</dbReference>
<keyword evidence="1" id="KW-0472">Membrane</keyword>
<accession>A0A1I7T3G2</accession>
<keyword evidence="2" id="KW-1185">Reference proteome</keyword>